<accession>I0IHB0</accession>
<proteinExistence type="predicted"/>
<dbReference type="NCBIfam" id="TIGR02595">
    <property type="entry name" value="PEP_CTERM"/>
    <property type="match status" value="1"/>
</dbReference>
<name>I0IHB0_PHYMF</name>
<dbReference type="Proteomes" id="UP000007881">
    <property type="component" value="Chromosome"/>
</dbReference>
<dbReference type="RefSeq" id="WP_014437861.1">
    <property type="nucleotide sequence ID" value="NC_017080.1"/>
</dbReference>
<protein>
    <recommendedName>
        <fullName evidence="3">PEP-CTERM protein-sorting domain-containing protein</fullName>
    </recommendedName>
</protein>
<gene>
    <name evidence="1" type="ordered locus">PSMK_24890</name>
</gene>
<organism evidence="1 2">
    <name type="scientific">Phycisphaera mikurensis (strain NBRC 102666 / KCTC 22515 / FYK2301M01)</name>
    <dbReference type="NCBI Taxonomy" id="1142394"/>
    <lineage>
        <taxon>Bacteria</taxon>
        <taxon>Pseudomonadati</taxon>
        <taxon>Planctomycetota</taxon>
        <taxon>Phycisphaerae</taxon>
        <taxon>Phycisphaerales</taxon>
        <taxon>Phycisphaeraceae</taxon>
        <taxon>Phycisphaera</taxon>
    </lineage>
</organism>
<reference evidence="1 2" key="1">
    <citation type="submission" date="2012-02" db="EMBL/GenBank/DDBJ databases">
        <title>Complete genome sequence of Phycisphaera mikurensis NBRC 102666.</title>
        <authorList>
            <person name="Ankai A."/>
            <person name="Hosoyama A."/>
            <person name="Terui Y."/>
            <person name="Sekine M."/>
            <person name="Fukai R."/>
            <person name="Kato Y."/>
            <person name="Nakamura S."/>
            <person name="Yamada-Narita S."/>
            <person name="Kawakoshi A."/>
            <person name="Fukunaga Y."/>
            <person name="Yamazaki S."/>
            <person name="Fujita N."/>
        </authorList>
    </citation>
    <scope>NUCLEOTIDE SEQUENCE [LARGE SCALE GENOMIC DNA]</scope>
    <source>
        <strain evidence="2">NBRC 102666 / KCTC 22515 / FYK2301M01</strain>
    </source>
</reference>
<evidence type="ECO:0008006" key="3">
    <source>
        <dbReference type="Google" id="ProtNLM"/>
    </source>
</evidence>
<dbReference type="HOGENOM" id="CLU_1234091_0_0_0"/>
<dbReference type="EMBL" id="AP012338">
    <property type="protein sequence ID" value="BAM04648.1"/>
    <property type="molecule type" value="Genomic_DNA"/>
</dbReference>
<dbReference type="InterPro" id="IPR013424">
    <property type="entry name" value="Ice-binding_C"/>
</dbReference>
<evidence type="ECO:0000313" key="2">
    <source>
        <dbReference type="Proteomes" id="UP000007881"/>
    </source>
</evidence>
<evidence type="ECO:0000313" key="1">
    <source>
        <dbReference type="EMBL" id="BAM04648.1"/>
    </source>
</evidence>
<dbReference type="AlphaFoldDB" id="I0IHB0"/>
<sequence length="224" mass="23130">MPEPSAPASAPPAAALAAAAVATCWAAGQPAEAQLSTGQSATVTLDVATPVSDVYLLYGDASSGVLDYSDAIALPDAPAGQLATQVQLVDDFLSTEFQFAVIGVYSDPTAVEPEERSGISVTYSDRGPLILGLAFDEVFSESETDLLNALVADDTVTLRSFFENNFGSFGFGEFGFVGASLTGTELQVNFSRADEAGLATLTIPEPASLALLGCGAALMMRRRC</sequence>
<dbReference type="KEGG" id="phm:PSMK_24890"/>
<keyword evidence="2" id="KW-1185">Reference proteome</keyword>